<sequence length="193" mass="21442">MNPVSGEGSSKPRSMAGEPSPADIPPDDKDWTWTLHRRCPDCGYSAAGVTGATVGAVVLKAAERWQSVLARSDVRVRPAPTVWSALEYGCHTRDVMIRMTGRLALMLDEDEPTFPNWDQDETAVAERYWEQDPVTVARQLADTAETTARAFSGVRADQRSRRGMRSNGSQFTVETLSQYFLHDIVHHLHDVDG</sequence>
<keyword evidence="4" id="KW-1185">Reference proteome</keyword>
<accession>A0ABY4R239</accession>
<evidence type="ECO:0000259" key="2">
    <source>
        <dbReference type="Pfam" id="PF12867"/>
    </source>
</evidence>
<evidence type="ECO:0000256" key="1">
    <source>
        <dbReference type="SAM" id="MobiDB-lite"/>
    </source>
</evidence>
<evidence type="ECO:0000313" key="3">
    <source>
        <dbReference type="EMBL" id="UQX89109.1"/>
    </source>
</evidence>
<feature type="domain" description="DinB-like" evidence="2">
    <location>
        <begin position="71"/>
        <end position="189"/>
    </location>
</feature>
<organism evidence="3 4">
    <name type="scientific">Jatrophihabitans telluris</name>
    <dbReference type="NCBI Taxonomy" id="2038343"/>
    <lineage>
        <taxon>Bacteria</taxon>
        <taxon>Bacillati</taxon>
        <taxon>Actinomycetota</taxon>
        <taxon>Actinomycetes</taxon>
        <taxon>Jatrophihabitantales</taxon>
        <taxon>Jatrophihabitantaceae</taxon>
        <taxon>Jatrophihabitans</taxon>
    </lineage>
</organism>
<reference evidence="3" key="1">
    <citation type="journal article" date="2018" name="Int. J. Syst. Evol. Microbiol.">
        <title>Jatrophihabitans telluris sp. nov., isolated from sediment soil of lava forest wetlands and the emended description of the genus Jatrophihabitans.</title>
        <authorList>
            <person name="Lee K.C."/>
            <person name="Suh M.K."/>
            <person name="Eom M.K."/>
            <person name="Kim K.K."/>
            <person name="Kim J.S."/>
            <person name="Kim D.S."/>
            <person name="Ko S.H."/>
            <person name="Shin Y.K."/>
            <person name="Lee J.S."/>
        </authorList>
    </citation>
    <scope>NUCLEOTIDE SEQUENCE</scope>
    <source>
        <strain evidence="3">N237</strain>
    </source>
</reference>
<protein>
    <submittedName>
        <fullName evidence="3">DinB family protein</fullName>
    </submittedName>
</protein>
<name>A0ABY4R239_9ACTN</name>
<dbReference type="InterPro" id="IPR024775">
    <property type="entry name" value="DinB-like"/>
</dbReference>
<gene>
    <name evidence="3" type="ORF">M6D93_03680</name>
</gene>
<dbReference type="SUPFAM" id="SSF109854">
    <property type="entry name" value="DinB/YfiT-like putative metalloenzymes"/>
    <property type="match status" value="1"/>
</dbReference>
<dbReference type="EMBL" id="CP097332">
    <property type="protein sequence ID" value="UQX89109.1"/>
    <property type="molecule type" value="Genomic_DNA"/>
</dbReference>
<dbReference type="Proteomes" id="UP001056336">
    <property type="component" value="Chromosome"/>
</dbReference>
<dbReference type="InterPro" id="IPR034660">
    <property type="entry name" value="DinB/YfiT-like"/>
</dbReference>
<proteinExistence type="predicted"/>
<evidence type="ECO:0000313" key="4">
    <source>
        <dbReference type="Proteomes" id="UP001056336"/>
    </source>
</evidence>
<dbReference type="RefSeq" id="WP_249773005.1">
    <property type="nucleotide sequence ID" value="NZ_CP097332.1"/>
</dbReference>
<feature type="region of interest" description="Disordered" evidence="1">
    <location>
        <begin position="1"/>
        <end position="29"/>
    </location>
</feature>
<dbReference type="Pfam" id="PF12867">
    <property type="entry name" value="DinB_2"/>
    <property type="match status" value="1"/>
</dbReference>
<dbReference type="Gene3D" id="1.20.120.450">
    <property type="entry name" value="dinb family like domain"/>
    <property type="match status" value="1"/>
</dbReference>
<reference evidence="3" key="2">
    <citation type="submission" date="2022-05" db="EMBL/GenBank/DDBJ databases">
        <authorList>
            <person name="Kim J.-S."/>
            <person name="Lee K."/>
            <person name="Suh M."/>
            <person name="Eom M."/>
            <person name="Kim J.-S."/>
            <person name="Kim D.-S."/>
            <person name="Ko S.-H."/>
            <person name="Shin Y."/>
            <person name="Lee J.-S."/>
        </authorList>
    </citation>
    <scope>NUCLEOTIDE SEQUENCE</scope>
    <source>
        <strain evidence="3">N237</strain>
    </source>
</reference>